<protein>
    <submittedName>
        <fullName evidence="1">Uncharacterized protein</fullName>
    </submittedName>
</protein>
<dbReference type="RefSeq" id="WP_002955539.1">
    <property type="nucleotide sequence ID" value="NC_020555.1"/>
</dbReference>
<dbReference type="Proteomes" id="UP000005755">
    <property type="component" value="Unassembled WGS sequence"/>
</dbReference>
<gene>
    <name evidence="1" type="ORF">HCCG_00262</name>
</gene>
<reference evidence="2" key="1">
    <citation type="journal article" date="2014" name="Genome Announc.">
        <title>Draft genome sequences of six enterohepatic helicobacter species isolated from humans and one from rhesus macaques.</title>
        <authorList>
            <person name="Shen Z."/>
            <person name="Sheh A."/>
            <person name="Young S.K."/>
            <person name="Abouelliel A."/>
            <person name="Ward D.V."/>
            <person name="Earl A.M."/>
            <person name="Fox J.G."/>
        </authorList>
    </citation>
    <scope>NUCLEOTIDE SEQUENCE [LARGE SCALE GENOMIC DNA]</scope>
    <source>
        <strain evidence="2">CCUG 18818</strain>
    </source>
</reference>
<proteinExistence type="predicted"/>
<organism evidence="1 2">
    <name type="scientific">Helicobacter cinaedi CCUG 18818 = ATCC BAA-847</name>
    <dbReference type="NCBI Taxonomy" id="537971"/>
    <lineage>
        <taxon>Bacteria</taxon>
        <taxon>Pseudomonadati</taxon>
        <taxon>Campylobacterota</taxon>
        <taxon>Epsilonproteobacteria</taxon>
        <taxon>Campylobacterales</taxon>
        <taxon>Helicobacteraceae</taxon>
        <taxon>Helicobacter</taxon>
    </lineage>
</organism>
<keyword evidence="2" id="KW-1185">Reference proteome</keyword>
<dbReference type="EMBL" id="DS990391">
    <property type="protein sequence ID" value="EFR45716.1"/>
    <property type="molecule type" value="Genomic_DNA"/>
</dbReference>
<evidence type="ECO:0000313" key="1">
    <source>
        <dbReference type="EMBL" id="EFR45716.1"/>
    </source>
</evidence>
<accession>A0ABN0B8I9</accession>
<sequence>MTKKHTMETQADSKLLQVWTSASHECGGALSIPKLETQRAAEFAR</sequence>
<name>A0ABN0B8I9_9HELI</name>
<evidence type="ECO:0000313" key="2">
    <source>
        <dbReference type="Proteomes" id="UP000005755"/>
    </source>
</evidence>